<dbReference type="RefSeq" id="WP_168544998.1">
    <property type="nucleotide sequence ID" value="NZ_BAAAKS010000013.1"/>
</dbReference>
<organism evidence="2 3">
    <name type="scientific">Tsukamurella spumae</name>
    <dbReference type="NCBI Taxonomy" id="44753"/>
    <lineage>
        <taxon>Bacteria</taxon>
        <taxon>Bacillati</taxon>
        <taxon>Actinomycetota</taxon>
        <taxon>Actinomycetes</taxon>
        <taxon>Mycobacteriales</taxon>
        <taxon>Tsukamurellaceae</taxon>
        <taxon>Tsukamurella</taxon>
    </lineage>
</organism>
<sequence>MFPSKGAKPSGTATPSEGTQPSGAPSAKPHGGGRRMGPPAGVSQDTWDKAVAACASVKPSKAHTAPTT</sequence>
<name>A0A846X0R0_9ACTN</name>
<keyword evidence="3" id="KW-1185">Reference proteome</keyword>
<reference evidence="2 3" key="1">
    <citation type="submission" date="2020-04" db="EMBL/GenBank/DDBJ databases">
        <title>MicrobeNet Type strains.</title>
        <authorList>
            <person name="Nicholson A.C."/>
        </authorList>
    </citation>
    <scope>NUCLEOTIDE SEQUENCE [LARGE SCALE GENOMIC DNA]</scope>
    <source>
        <strain evidence="2 3">DSM 44113</strain>
    </source>
</reference>
<dbReference type="EMBL" id="JAAXOQ010000006">
    <property type="protein sequence ID" value="NKY17919.1"/>
    <property type="molecule type" value="Genomic_DNA"/>
</dbReference>
<dbReference type="AlphaFoldDB" id="A0A846X0R0"/>
<gene>
    <name evidence="2" type="ORF">HF999_05985</name>
</gene>
<comment type="caution">
    <text evidence="2">The sequence shown here is derived from an EMBL/GenBank/DDBJ whole genome shotgun (WGS) entry which is preliminary data.</text>
</comment>
<evidence type="ECO:0000313" key="2">
    <source>
        <dbReference type="EMBL" id="NKY17919.1"/>
    </source>
</evidence>
<accession>A0A846X0R0</accession>
<dbReference type="Proteomes" id="UP000582646">
    <property type="component" value="Unassembled WGS sequence"/>
</dbReference>
<evidence type="ECO:0000256" key="1">
    <source>
        <dbReference type="SAM" id="MobiDB-lite"/>
    </source>
</evidence>
<feature type="compositionally biased region" description="Polar residues" evidence="1">
    <location>
        <begin position="11"/>
        <end position="23"/>
    </location>
</feature>
<protein>
    <submittedName>
        <fullName evidence="2">Uncharacterized protein</fullName>
    </submittedName>
</protein>
<evidence type="ECO:0000313" key="3">
    <source>
        <dbReference type="Proteomes" id="UP000582646"/>
    </source>
</evidence>
<proteinExistence type="predicted"/>
<feature type="region of interest" description="Disordered" evidence="1">
    <location>
        <begin position="1"/>
        <end position="47"/>
    </location>
</feature>